<dbReference type="GO" id="GO:0046872">
    <property type="term" value="F:metal ion binding"/>
    <property type="evidence" value="ECO:0007669"/>
    <property type="project" value="UniProtKB-KW"/>
</dbReference>
<evidence type="ECO:0000256" key="4">
    <source>
        <dbReference type="ARBA" id="ARBA00022833"/>
    </source>
</evidence>
<evidence type="ECO:0000256" key="1">
    <source>
        <dbReference type="ARBA" id="ARBA00001947"/>
    </source>
</evidence>
<organism evidence="6 7">
    <name type="scientific">Lachnospira multipara</name>
    <dbReference type="NCBI Taxonomy" id="28051"/>
    <lineage>
        <taxon>Bacteria</taxon>
        <taxon>Bacillati</taxon>
        <taxon>Bacillota</taxon>
        <taxon>Clostridia</taxon>
        <taxon>Lachnospirales</taxon>
        <taxon>Lachnospiraceae</taxon>
        <taxon>Lachnospira</taxon>
    </lineage>
</organism>
<dbReference type="InterPro" id="IPR051453">
    <property type="entry name" value="MBL_Glyoxalase_II"/>
</dbReference>
<keyword evidence="2" id="KW-0479">Metal-binding</keyword>
<proteinExistence type="predicted"/>
<sequence>MSKLDCRVLGMISTNCYLYTNDALAECIIVDPADRADVIAQMVESSKAKPVAILLTHGHFDHIGAVDELRKKYNIKVYAADAEKDLLESPYKNLSSDYGLSFTIKADVYLKDGEEFELAGFKIKAIHTPGHTEGGMCFYFPEESIMFTGDTLFYESVGRSDFPTGSMSSLVREIKNKLFVLPDETICYPGHGQETSIMHEKAYNPFVY</sequence>
<dbReference type="GO" id="GO:0016787">
    <property type="term" value="F:hydrolase activity"/>
    <property type="evidence" value="ECO:0007669"/>
    <property type="project" value="UniProtKB-KW"/>
</dbReference>
<evidence type="ECO:0000256" key="3">
    <source>
        <dbReference type="ARBA" id="ARBA00022801"/>
    </source>
</evidence>
<evidence type="ECO:0000259" key="5">
    <source>
        <dbReference type="SMART" id="SM00849"/>
    </source>
</evidence>
<dbReference type="PANTHER" id="PTHR46233">
    <property type="entry name" value="HYDROXYACYLGLUTATHIONE HYDROLASE GLOC"/>
    <property type="match status" value="1"/>
</dbReference>
<dbReference type="SMART" id="SM00849">
    <property type="entry name" value="Lactamase_B"/>
    <property type="match status" value="1"/>
</dbReference>
<dbReference type="AlphaFoldDB" id="A0A1H5SDW1"/>
<name>A0A1H5SDW1_9FIRM</name>
<dbReference type="InterPro" id="IPR001279">
    <property type="entry name" value="Metallo-B-lactamas"/>
</dbReference>
<gene>
    <name evidence="6" type="ORF">SAMN05216537_102168</name>
</gene>
<dbReference type="SUPFAM" id="SSF56281">
    <property type="entry name" value="Metallo-hydrolase/oxidoreductase"/>
    <property type="match status" value="1"/>
</dbReference>
<dbReference type="Proteomes" id="UP000236726">
    <property type="component" value="Unassembled WGS sequence"/>
</dbReference>
<dbReference type="PANTHER" id="PTHR46233:SF3">
    <property type="entry name" value="HYDROXYACYLGLUTATHIONE HYDROLASE GLOC"/>
    <property type="match status" value="1"/>
</dbReference>
<evidence type="ECO:0000256" key="2">
    <source>
        <dbReference type="ARBA" id="ARBA00022723"/>
    </source>
</evidence>
<dbReference type="Gene3D" id="3.60.15.10">
    <property type="entry name" value="Ribonuclease Z/Hydroxyacylglutathione hydrolase-like"/>
    <property type="match status" value="1"/>
</dbReference>
<dbReference type="Pfam" id="PF00753">
    <property type="entry name" value="Lactamase_B"/>
    <property type="match status" value="1"/>
</dbReference>
<dbReference type="RefSeq" id="WP_027430386.1">
    <property type="nucleotide sequence ID" value="NZ_FNUL01000002.1"/>
</dbReference>
<dbReference type="EMBL" id="FNUL01000002">
    <property type="protein sequence ID" value="SEF48158.1"/>
    <property type="molecule type" value="Genomic_DNA"/>
</dbReference>
<evidence type="ECO:0000313" key="7">
    <source>
        <dbReference type="Proteomes" id="UP000236726"/>
    </source>
</evidence>
<reference evidence="6 7" key="1">
    <citation type="submission" date="2016-10" db="EMBL/GenBank/DDBJ databases">
        <authorList>
            <person name="de Groot N.N."/>
        </authorList>
    </citation>
    <scope>NUCLEOTIDE SEQUENCE [LARGE SCALE GENOMIC DNA]</scope>
    <source>
        <strain evidence="6 7">D15d</strain>
    </source>
</reference>
<comment type="cofactor">
    <cofactor evidence="1">
        <name>Zn(2+)</name>
        <dbReference type="ChEBI" id="CHEBI:29105"/>
    </cofactor>
</comment>
<keyword evidence="4" id="KW-0862">Zinc</keyword>
<accession>A0A1H5SDW1</accession>
<feature type="domain" description="Metallo-beta-lactamase" evidence="5">
    <location>
        <begin position="13"/>
        <end position="191"/>
    </location>
</feature>
<evidence type="ECO:0000313" key="6">
    <source>
        <dbReference type="EMBL" id="SEF48158.1"/>
    </source>
</evidence>
<dbReference type="InterPro" id="IPR036866">
    <property type="entry name" value="RibonucZ/Hydroxyglut_hydro"/>
</dbReference>
<dbReference type="CDD" id="cd06262">
    <property type="entry name" value="metallo-hydrolase-like_MBL-fold"/>
    <property type="match status" value="1"/>
</dbReference>
<keyword evidence="7" id="KW-1185">Reference proteome</keyword>
<keyword evidence="3" id="KW-0378">Hydrolase</keyword>
<protein>
    <submittedName>
        <fullName evidence="6">Glyoxylase, beta-lactamase superfamily II</fullName>
    </submittedName>
</protein>